<dbReference type="Proteomes" id="UP000246464">
    <property type="component" value="Chromosome 4"/>
</dbReference>
<reference evidence="2 3" key="1">
    <citation type="submission" date="2017-12" db="EMBL/GenBank/DDBJ databases">
        <title>Integrating genomic resources of turbot (Scophthalmus maximus) in depth evaluation of genetic and physical mapping variation across individuals.</title>
        <authorList>
            <person name="Martinez P."/>
        </authorList>
    </citation>
    <scope>NUCLEOTIDE SEQUENCE [LARGE SCALE GENOMIC DNA]</scope>
</reference>
<evidence type="ECO:0000313" key="2">
    <source>
        <dbReference type="EMBL" id="AWO99932.1"/>
    </source>
</evidence>
<feature type="region of interest" description="Disordered" evidence="1">
    <location>
        <begin position="1"/>
        <end position="44"/>
    </location>
</feature>
<accession>A0A2U9B7I7</accession>
<protein>
    <submittedName>
        <fullName evidence="2">Uncharacterized protein</fullName>
    </submittedName>
</protein>
<dbReference type="AlphaFoldDB" id="A0A2U9B7I7"/>
<evidence type="ECO:0000313" key="3">
    <source>
        <dbReference type="Proteomes" id="UP000246464"/>
    </source>
</evidence>
<dbReference type="EMBL" id="CP026246">
    <property type="protein sequence ID" value="AWO99932.1"/>
    <property type="molecule type" value="Genomic_DNA"/>
</dbReference>
<sequence>MSLEDVRSTNSLGAESGASDPCDGQSLSHGQDQDVENQSQGQDGIFLERMASLSMDMFEPSDFTGRFSKIQSRSRKRMRIIGGGIKVNMTRAKRH</sequence>
<name>A0A2U9B7I7_SCOMX</name>
<proteinExistence type="predicted"/>
<organism evidence="2 3">
    <name type="scientific">Scophthalmus maximus</name>
    <name type="common">Turbot</name>
    <name type="synonym">Psetta maxima</name>
    <dbReference type="NCBI Taxonomy" id="52904"/>
    <lineage>
        <taxon>Eukaryota</taxon>
        <taxon>Metazoa</taxon>
        <taxon>Chordata</taxon>
        <taxon>Craniata</taxon>
        <taxon>Vertebrata</taxon>
        <taxon>Euteleostomi</taxon>
        <taxon>Actinopterygii</taxon>
        <taxon>Neopterygii</taxon>
        <taxon>Teleostei</taxon>
        <taxon>Neoteleostei</taxon>
        <taxon>Acanthomorphata</taxon>
        <taxon>Carangaria</taxon>
        <taxon>Pleuronectiformes</taxon>
        <taxon>Pleuronectoidei</taxon>
        <taxon>Scophthalmidae</taxon>
        <taxon>Scophthalmus</taxon>
    </lineage>
</organism>
<evidence type="ECO:0000256" key="1">
    <source>
        <dbReference type="SAM" id="MobiDB-lite"/>
    </source>
</evidence>
<feature type="compositionally biased region" description="Polar residues" evidence="1">
    <location>
        <begin position="25"/>
        <end position="42"/>
    </location>
</feature>
<keyword evidence="3" id="KW-1185">Reference proteome</keyword>
<gene>
    <name evidence="2" type="ORF">SMAX5B_006754</name>
</gene>